<dbReference type="EMBL" id="DTMZ01000015">
    <property type="protein sequence ID" value="HGD12685.1"/>
    <property type="molecule type" value="Genomic_DNA"/>
</dbReference>
<reference evidence="1" key="1">
    <citation type="journal article" date="2020" name="mSystems">
        <title>Genome- and Community-Level Interaction Insights into Carbon Utilization and Element Cycling Functions of Hydrothermarchaeota in Hydrothermal Sediment.</title>
        <authorList>
            <person name="Zhou Z."/>
            <person name="Liu Y."/>
            <person name="Xu W."/>
            <person name="Pan J."/>
            <person name="Luo Z.H."/>
            <person name="Li M."/>
        </authorList>
    </citation>
    <scope>NUCLEOTIDE SEQUENCE [LARGE SCALE GENOMIC DNA]</scope>
    <source>
        <strain evidence="1">SpSt-914</strain>
    </source>
</reference>
<name>A0A7V3PSN4_UNCW3</name>
<sequence>MLRIYLLFLIVAVSGATEPKPEHQLNLRSQQVTTALMNNDTRTIYDLFVPAFRREIPFNRFDSAVRAWQNNRTIARIQSRVIDTKGRGGHISTFLFFYGEKEYRYLYQNWLFSDSGWQLVWISNILNQSFQFGTQDTPAMEKAALAALNYVFTNEGLKKVHLHQVPLPDTIFVFQPFFPAESTGFLKQQPVVWLAPEQDRKLRLPRSIPYYCQVEQIRIFGPIALVTIDFYPVAQPGKRALGRSRSLEIYLKADNAGWVFDSFGKLW</sequence>
<accession>A0A7V3PSN4</accession>
<dbReference type="AlphaFoldDB" id="A0A7V3PSN4"/>
<protein>
    <submittedName>
        <fullName evidence="1">Uncharacterized protein</fullName>
    </submittedName>
</protein>
<organism evidence="1">
    <name type="scientific">candidate division WOR-3 bacterium</name>
    <dbReference type="NCBI Taxonomy" id="2052148"/>
    <lineage>
        <taxon>Bacteria</taxon>
        <taxon>Bacteria division WOR-3</taxon>
    </lineage>
</organism>
<proteinExistence type="predicted"/>
<comment type="caution">
    <text evidence="1">The sequence shown here is derived from an EMBL/GenBank/DDBJ whole genome shotgun (WGS) entry which is preliminary data.</text>
</comment>
<evidence type="ECO:0000313" key="1">
    <source>
        <dbReference type="EMBL" id="HGD12685.1"/>
    </source>
</evidence>
<gene>
    <name evidence="1" type="ORF">ENX16_01170</name>
</gene>